<feature type="transmembrane region" description="Helical" evidence="1">
    <location>
        <begin position="154"/>
        <end position="174"/>
    </location>
</feature>
<protein>
    <submittedName>
        <fullName evidence="2">DUF898 domain-containing protein</fullName>
    </submittedName>
</protein>
<feature type="transmembrane region" description="Helical" evidence="1">
    <location>
        <begin position="205"/>
        <end position="225"/>
    </location>
</feature>
<feature type="transmembrane region" description="Helical" evidence="1">
    <location>
        <begin position="102"/>
        <end position="124"/>
    </location>
</feature>
<dbReference type="Pfam" id="PF05987">
    <property type="entry name" value="DUF898"/>
    <property type="match status" value="1"/>
</dbReference>
<keyword evidence="3" id="KW-1185">Reference proteome</keyword>
<proteinExistence type="predicted"/>
<dbReference type="EMBL" id="SACN01000001">
    <property type="protein sequence ID" value="RVT95004.1"/>
    <property type="molecule type" value="Genomic_DNA"/>
</dbReference>
<reference evidence="2 3" key="1">
    <citation type="submission" date="2019-01" db="EMBL/GenBank/DDBJ databases">
        <authorList>
            <person name="Chen W.-M."/>
        </authorList>
    </citation>
    <scope>NUCLEOTIDE SEQUENCE [LARGE SCALE GENOMIC DNA]</scope>
    <source>
        <strain evidence="2 3">CCP-7</strain>
    </source>
</reference>
<gene>
    <name evidence="2" type="ORF">EOD43_01995</name>
</gene>
<comment type="caution">
    <text evidence="2">The sequence shown here is derived from an EMBL/GenBank/DDBJ whole genome shotgun (WGS) entry which is preliminary data.</text>
</comment>
<dbReference type="OrthoDB" id="7462354at2"/>
<dbReference type="AlphaFoldDB" id="A0A437MBH9"/>
<feature type="transmembrane region" description="Helical" evidence="1">
    <location>
        <begin position="237"/>
        <end position="263"/>
    </location>
</feature>
<keyword evidence="1" id="KW-0472">Membrane</keyword>
<keyword evidence="1" id="KW-0812">Transmembrane</keyword>
<feature type="transmembrane region" description="Helical" evidence="1">
    <location>
        <begin position="20"/>
        <end position="41"/>
    </location>
</feature>
<sequence>MDEDQGASGAFVFNGNWREFAPIALTNLLLMIVTLGIYRFWAKARERRYLWSRTDFIGDPLEWTGTGKELFVGFLFAILLIGPPVLVLQFGLQALIVRGHPGAAFLIGMGAYVVLLYLIGVARFRGLRYRLSRTYWHGIRGGSDVQGWRYGISYFWKTVVGSLAAGLLIPWSMISLWNERWGSMSFGPHRFESYASQGPIFGRFMLFYLLPVVGCVGVVGTAAMSMGGAAPADPAKVGIMLVAGVVAAYLAIGVIALAFYAAFFREGVGHLLLGKLRFHFDARTIDWFKLILGHAGLVIVTLGIGLVFISYRNWAFFIRHMAASGEVTLAEMTQSPTAAPRQGEGLLDAFDVGAF</sequence>
<dbReference type="InterPro" id="IPR010295">
    <property type="entry name" value="DUF898"/>
</dbReference>
<name>A0A437MBH9_9SPHN</name>
<feature type="transmembrane region" description="Helical" evidence="1">
    <location>
        <begin position="287"/>
        <end position="311"/>
    </location>
</feature>
<evidence type="ECO:0000313" key="2">
    <source>
        <dbReference type="EMBL" id="RVT95004.1"/>
    </source>
</evidence>
<feature type="transmembrane region" description="Helical" evidence="1">
    <location>
        <begin position="70"/>
        <end position="96"/>
    </location>
</feature>
<dbReference type="Proteomes" id="UP000282971">
    <property type="component" value="Unassembled WGS sequence"/>
</dbReference>
<evidence type="ECO:0000313" key="3">
    <source>
        <dbReference type="Proteomes" id="UP000282971"/>
    </source>
</evidence>
<organism evidence="2 3">
    <name type="scientific">Sphingomonas crocodyli</name>
    <dbReference type="NCBI Taxonomy" id="1979270"/>
    <lineage>
        <taxon>Bacteria</taxon>
        <taxon>Pseudomonadati</taxon>
        <taxon>Pseudomonadota</taxon>
        <taxon>Alphaproteobacteria</taxon>
        <taxon>Sphingomonadales</taxon>
        <taxon>Sphingomonadaceae</taxon>
        <taxon>Sphingomonas</taxon>
    </lineage>
</organism>
<accession>A0A437MBH9</accession>
<evidence type="ECO:0000256" key="1">
    <source>
        <dbReference type="SAM" id="Phobius"/>
    </source>
</evidence>
<keyword evidence="1" id="KW-1133">Transmembrane helix</keyword>